<dbReference type="RefSeq" id="XP_009689529.1">
    <property type="nucleotide sequence ID" value="XM_009691234.1"/>
</dbReference>
<dbReference type="PANTHER" id="PTHR43096:SF52">
    <property type="entry name" value="DNAJ HOMOLOG 1, MITOCHONDRIAL-RELATED"/>
    <property type="match status" value="1"/>
</dbReference>
<dbReference type="Gene3D" id="1.10.287.110">
    <property type="entry name" value="DnaJ domain"/>
    <property type="match status" value="1"/>
</dbReference>
<feature type="domain" description="J" evidence="3">
    <location>
        <begin position="17"/>
        <end position="91"/>
    </location>
</feature>
<dbReference type="GO" id="GO:0042026">
    <property type="term" value="P:protein refolding"/>
    <property type="evidence" value="ECO:0007669"/>
    <property type="project" value="TreeGrafter"/>
</dbReference>
<dbReference type="OMA" id="FRAETEW"/>
<keyword evidence="1" id="KW-0143">Chaperone</keyword>
<dbReference type="OrthoDB" id="10250354at2759"/>
<keyword evidence="2" id="KW-1133">Transmembrane helix</keyword>
<dbReference type="SUPFAM" id="SSF46565">
    <property type="entry name" value="Chaperone J-domain"/>
    <property type="match status" value="1"/>
</dbReference>
<evidence type="ECO:0000313" key="4">
    <source>
        <dbReference type="EMBL" id="BAM39228.1"/>
    </source>
</evidence>
<protein>
    <submittedName>
        <fullName evidence="4">Molecular chaperone DnaJ</fullName>
    </submittedName>
</protein>
<dbReference type="Proteomes" id="UP000003786">
    <property type="component" value="Chromosome 1"/>
</dbReference>
<dbReference type="PRINTS" id="PR00625">
    <property type="entry name" value="JDOMAIN"/>
</dbReference>
<dbReference type="STRING" id="869250.J4C7L1"/>
<evidence type="ECO:0000256" key="1">
    <source>
        <dbReference type="ARBA" id="ARBA00023186"/>
    </source>
</evidence>
<dbReference type="EMBL" id="AP011946">
    <property type="protein sequence ID" value="BAM39228.1"/>
    <property type="molecule type" value="Genomic_DNA"/>
</dbReference>
<dbReference type="InterPro" id="IPR018253">
    <property type="entry name" value="DnaJ_domain_CS"/>
</dbReference>
<dbReference type="InterPro" id="IPR001623">
    <property type="entry name" value="DnaJ_domain"/>
</dbReference>
<name>J4C7L1_THEOR</name>
<reference evidence="4 5" key="1">
    <citation type="journal article" date="2012" name="MBio">
        <title>Comparative genome analysis of three eukaryotic parasites with differing abilities to transform leukocytes reveals key mediators of Theileria-induced leukocyte transformation.</title>
        <authorList>
            <person name="Hayashida K."/>
            <person name="Hara Y."/>
            <person name="Abe T."/>
            <person name="Yamasaki C."/>
            <person name="Toyoda A."/>
            <person name="Kosuge T."/>
            <person name="Suzuki Y."/>
            <person name="Sato Y."/>
            <person name="Kawashima S."/>
            <person name="Katayama T."/>
            <person name="Wakaguri H."/>
            <person name="Inoue N."/>
            <person name="Homma K."/>
            <person name="Tada-Umezaki M."/>
            <person name="Yagi Y."/>
            <person name="Fujii Y."/>
            <person name="Habara T."/>
            <person name="Kanehisa M."/>
            <person name="Watanabe H."/>
            <person name="Ito K."/>
            <person name="Gojobori T."/>
            <person name="Sugawara H."/>
            <person name="Imanishi T."/>
            <person name="Weir W."/>
            <person name="Gardner M."/>
            <person name="Pain A."/>
            <person name="Shiels B."/>
            <person name="Hattori M."/>
            <person name="Nene V."/>
            <person name="Sugimoto C."/>
        </authorList>
    </citation>
    <scope>NUCLEOTIDE SEQUENCE [LARGE SCALE GENOMIC DNA]</scope>
    <source>
        <strain evidence="4 5">Shintoku</strain>
    </source>
</reference>
<dbReference type="PROSITE" id="PS00636">
    <property type="entry name" value="DNAJ_1"/>
    <property type="match status" value="1"/>
</dbReference>
<dbReference type="VEuPathDB" id="PiroplasmaDB:TOT_010000688"/>
<dbReference type="SMART" id="SM00271">
    <property type="entry name" value="DnaJ"/>
    <property type="match status" value="1"/>
</dbReference>
<keyword evidence="2" id="KW-0472">Membrane</keyword>
<organism evidence="4 5">
    <name type="scientific">Theileria orientalis strain Shintoku</name>
    <dbReference type="NCBI Taxonomy" id="869250"/>
    <lineage>
        <taxon>Eukaryota</taxon>
        <taxon>Sar</taxon>
        <taxon>Alveolata</taxon>
        <taxon>Apicomplexa</taxon>
        <taxon>Aconoidasida</taxon>
        <taxon>Piroplasmida</taxon>
        <taxon>Theileriidae</taxon>
        <taxon>Theileria</taxon>
    </lineage>
</organism>
<accession>J4C7L1</accession>
<dbReference type="GeneID" id="20713576"/>
<gene>
    <name evidence="4" type="ORF">TOT_010000688</name>
</gene>
<dbReference type="PROSITE" id="PS50076">
    <property type="entry name" value="DNAJ_2"/>
    <property type="match status" value="1"/>
</dbReference>
<dbReference type="GO" id="GO:0051082">
    <property type="term" value="F:unfolded protein binding"/>
    <property type="evidence" value="ECO:0007669"/>
    <property type="project" value="TreeGrafter"/>
</dbReference>
<evidence type="ECO:0000259" key="3">
    <source>
        <dbReference type="PROSITE" id="PS50076"/>
    </source>
</evidence>
<dbReference type="eggNOG" id="KOG0714">
    <property type="taxonomic scope" value="Eukaryota"/>
</dbReference>
<evidence type="ECO:0000256" key="2">
    <source>
        <dbReference type="SAM" id="Phobius"/>
    </source>
</evidence>
<dbReference type="PANTHER" id="PTHR43096">
    <property type="entry name" value="DNAJ HOMOLOG 1, MITOCHONDRIAL-RELATED"/>
    <property type="match status" value="1"/>
</dbReference>
<keyword evidence="2" id="KW-0812">Transmembrane</keyword>
<dbReference type="InterPro" id="IPR036869">
    <property type="entry name" value="J_dom_sf"/>
</dbReference>
<dbReference type="CDD" id="cd06257">
    <property type="entry name" value="DnaJ"/>
    <property type="match status" value="1"/>
</dbReference>
<dbReference type="AlphaFoldDB" id="J4C7L1"/>
<dbReference type="GO" id="GO:0005737">
    <property type="term" value="C:cytoplasm"/>
    <property type="evidence" value="ECO:0007669"/>
    <property type="project" value="TreeGrafter"/>
</dbReference>
<feature type="transmembrane region" description="Helical" evidence="2">
    <location>
        <begin position="188"/>
        <end position="211"/>
    </location>
</feature>
<dbReference type="Pfam" id="PF00226">
    <property type="entry name" value="DnaJ"/>
    <property type="match status" value="1"/>
</dbReference>
<sequence length="273" mass="32360">MFKTYYNILLELLDMKNYYTILGTFGARDLCLGVAKNATRLDIRKAYLQKAKLYHPDLNPSASAASKFKEIQEAYNTLYNPDKRREYDAGPSTFNSTHSHSGFYSSTANRYNTYDASRQYRSYTEAPYNSDSFEQQFRAETEWLRKQWQQMEEERFKNESANLRNLNSNFRFKLFDNFFNMPINWLRYFFYFINRILPTLLFPIGLVLYLTRDNSGHQPGRRKMQIVYDSYGIFVVFTKITQGGPTHLTLTAEDTGNFSFKDTFLRTPEFDRR</sequence>
<proteinExistence type="predicted"/>
<dbReference type="KEGG" id="tot:TOT_010000688"/>
<keyword evidence="5" id="KW-1185">Reference proteome</keyword>
<evidence type="ECO:0000313" key="5">
    <source>
        <dbReference type="Proteomes" id="UP000003786"/>
    </source>
</evidence>